<evidence type="ECO:0000256" key="5">
    <source>
        <dbReference type="ARBA" id="ARBA00023224"/>
    </source>
</evidence>
<proteinExistence type="predicted"/>
<keyword evidence="6" id="KW-1133">Transmembrane helix</keyword>
<dbReference type="Proteomes" id="UP001434883">
    <property type="component" value="Unassembled WGS sequence"/>
</dbReference>
<dbReference type="PANTHER" id="PTHR24232:SF41">
    <property type="entry name" value="LYSOPHOSPHATIDIC ACID RECEPTOR 4"/>
    <property type="match status" value="1"/>
</dbReference>
<evidence type="ECO:0000256" key="4">
    <source>
        <dbReference type="ARBA" id="ARBA00023180"/>
    </source>
</evidence>
<feature type="transmembrane region" description="Helical" evidence="6">
    <location>
        <begin position="238"/>
        <end position="264"/>
    </location>
</feature>
<reference evidence="7 8" key="1">
    <citation type="submission" date="2021-06" db="EMBL/GenBank/DDBJ databases">
        <authorList>
            <person name="Palmer J.M."/>
        </authorList>
    </citation>
    <scope>NUCLEOTIDE SEQUENCE [LARGE SCALE GENOMIC DNA]</scope>
    <source>
        <strain evidence="7 8">XC_2019</strain>
        <tissue evidence="7">Muscle</tissue>
    </source>
</reference>
<keyword evidence="2" id="KW-0297">G-protein coupled receptor</keyword>
<organism evidence="7 8">
    <name type="scientific">Xenoophorus captivus</name>
    <dbReference type="NCBI Taxonomy" id="1517983"/>
    <lineage>
        <taxon>Eukaryota</taxon>
        <taxon>Metazoa</taxon>
        <taxon>Chordata</taxon>
        <taxon>Craniata</taxon>
        <taxon>Vertebrata</taxon>
        <taxon>Euteleostomi</taxon>
        <taxon>Actinopterygii</taxon>
        <taxon>Neopterygii</taxon>
        <taxon>Teleostei</taxon>
        <taxon>Neoteleostei</taxon>
        <taxon>Acanthomorphata</taxon>
        <taxon>Ovalentaria</taxon>
        <taxon>Atherinomorphae</taxon>
        <taxon>Cyprinodontiformes</taxon>
        <taxon>Goodeidae</taxon>
        <taxon>Xenoophorus</taxon>
    </lineage>
</organism>
<evidence type="ECO:0000256" key="1">
    <source>
        <dbReference type="ARBA" id="ARBA00004141"/>
    </source>
</evidence>
<name>A0ABV0RW15_9TELE</name>
<evidence type="ECO:0000256" key="2">
    <source>
        <dbReference type="ARBA" id="ARBA00023040"/>
    </source>
</evidence>
<keyword evidence="3" id="KW-0675">Receptor</keyword>
<feature type="transmembrane region" description="Helical" evidence="6">
    <location>
        <begin position="135"/>
        <end position="155"/>
    </location>
</feature>
<keyword evidence="6" id="KW-0472">Membrane</keyword>
<protein>
    <recommendedName>
        <fullName evidence="9">G-protein coupled receptors family 1 profile domain-containing protein</fullName>
    </recommendedName>
</protein>
<comment type="caution">
    <text evidence="7">The sequence shown here is derived from an EMBL/GenBank/DDBJ whole genome shotgun (WGS) entry which is preliminary data.</text>
</comment>
<accession>A0ABV0RW15</accession>
<keyword evidence="6" id="KW-0812">Transmembrane</keyword>
<feature type="transmembrane region" description="Helical" evidence="6">
    <location>
        <begin position="161"/>
        <end position="186"/>
    </location>
</feature>
<keyword evidence="8" id="KW-1185">Reference proteome</keyword>
<keyword evidence="4" id="KW-0325">Glycoprotein</keyword>
<evidence type="ECO:0008006" key="9">
    <source>
        <dbReference type="Google" id="ProtNLM"/>
    </source>
</evidence>
<feature type="transmembrane region" description="Helical" evidence="6">
    <location>
        <begin position="19"/>
        <end position="44"/>
    </location>
</feature>
<evidence type="ECO:0000256" key="3">
    <source>
        <dbReference type="ARBA" id="ARBA00023170"/>
    </source>
</evidence>
<dbReference type="Gene3D" id="1.20.1070.10">
    <property type="entry name" value="Rhodopsin 7-helix transmembrane proteins"/>
    <property type="match status" value="1"/>
</dbReference>
<feature type="transmembrane region" description="Helical" evidence="6">
    <location>
        <begin position="206"/>
        <end position="226"/>
    </location>
</feature>
<evidence type="ECO:0000313" key="7">
    <source>
        <dbReference type="EMBL" id="MEQ2211812.1"/>
    </source>
</evidence>
<gene>
    <name evidence="7" type="ORF">XENOCAPTIV_017091</name>
</gene>
<evidence type="ECO:0000256" key="6">
    <source>
        <dbReference type="SAM" id="Phobius"/>
    </source>
</evidence>
<feature type="non-terminal residue" evidence="7">
    <location>
        <position position="1"/>
    </location>
</feature>
<dbReference type="EMBL" id="JAHRIN010059171">
    <property type="protein sequence ID" value="MEQ2211812.1"/>
    <property type="molecule type" value="Genomic_DNA"/>
</dbReference>
<evidence type="ECO:0000313" key="8">
    <source>
        <dbReference type="Proteomes" id="UP001434883"/>
    </source>
</evidence>
<dbReference type="PANTHER" id="PTHR24232">
    <property type="entry name" value="G-PROTEIN COUPLED RECEPTOR"/>
    <property type="match status" value="1"/>
</dbReference>
<sequence length="276" mass="31655">DMSVNFSNTFNDVHFTCDYISLCANVIKIILLLPLCTYVLYLGYRQWRQQHSFQSHSDLYTFHLAAMELFWIFGFFCLICNKCPVISIVGNCAIRVAFYGEIFFHDLTCVERYLAVVHPVIYHGLKSTRGLRIKIISIGGVWLLSFGLTFINLGICSAYSSFPLLCLLIISILATSFCSFYALCALIRPKPGLEKGERVDRSKRRALHTIIFLWCMLCLWFVMLLLKFILGQSSLYSYIGQCLVSTVLNWFNLCSCLVLPLMFLRRTGKLSSIFNN</sequence>
<comment type="subcellular location">
    <subcellularLocation>
        <location evidence="1">Membrane</location>
        <topology evidence="1">Multi-pass membrane protein</topology>
    </subcellularLocation>
</comment>
<dbReference type="SUPFAM" id="SSF81321">
    <property type="entry name" value="Family A G protein-coupled receptor-like"/>
    <property type="match status" value="1"/>
</dbReference>
<keyword evidence="5" id="KW-0807">Transducer</keyword>